<feature type="compositionally biased region" description="Acidic residues" evidence="1">
    <location>
        <begin position="158"/>
        <end position="168"/>
    </location>
</feature>
<evidence type="ECO:0000313" key="3">
    <source>
        <dbReference type="Proteomes" id="UP000188145"/>
    </source>
</evidence>
<keyword evidence="3" id="KW-1185">Reference proteome</keyword>
<dbReference type="STRING" id="1332264.BW730_14660"/>
<sequence>MDVYSQDEQRAHGTGFIGIDAESDDAIDSLEVYEALINPREADQRGGQGGPGMMPPMMGMGGGGAGAAAPGGAGLSTAAANTAAASMVGKATPLTMPGVAPTLTGPAAASAGLGVGTAAGLGAGGGGSPSGLPAGGMPDGMGEAPPGGLEAAQVSEEPAAEDATEEVPQEQQTPPSTPTDATLNAGPGPDETAIDPAEVDRVAKEWSGLAQEMATIGSAASELQASLEDFGLVQQPAGPYGEMTSGIQQLAGGASKEFDEIATGLSYGAQAYRDHEAAAAATARSAQ</sequence>
<organism evidence="2 3">
    <name type="scientific">Tessaracoccus aquimaris</name>
    <dbReference type="NCBI Taxonomy" id="1332264"/>
    <lineage>
        <taxon>Bacteria</taxon>
        <taxon>Bacillati</taxon>
        <taxon>Actinomycetota</taxon>
        <taxon>Actinomycetes</taxon>
        <taxon>Propionibacteriales</taxon>
        <taxon>Propionibacteriaceae</taxon>
        <taxon>Tessaracoccus</taxon>
    </lineage>
</organism>
<dbReference type="RefSeq" id="WP_077686899.1">
    <property type="nucleotide sequence ID" value="NZ_CP019606.1"/>
</dbReference>
<gene>
    <name evidence="2" type="ORF">BW730_14660</name>
</gene>
<dbReference type="EMBL" id="CP019606">
    <property type="protein sequence ID" value="AQP48557.1"/>
    <property type="molecule type" value="Genomic_DNA"/>
</dbReference>
<dbReference type="KEGG" id="tes:BW730_14660"/>
<feature type="region of interest" description="Disordered" evidence="1">
    <location>
        <begin position="38"/>
        <end position="58"/>
    </location>
</feature>
<proteinExistence type="predicted"/>
<dbReference type="OrthoDB" id="9848906at2"/>
<dbReference type="Proteomes" id="UP000188145">
    <property type="component" value="Chromosome"/>
</dbReference>
<feature type="region of interest" description="Disordered" evidence="1">
    <location>
        <begin position="126"/>
        <end position="194"/>
    </location>
</feature>
<feature type="compositionally biased region" description="Gly residues" evidence="1">
    <location>
        <begin position="126"/>
        <end position="139"/>
    </location>
</feature>
<evidence type="ECO:0000256" key="1">
    <source>
        <dbReference type="SAM" id="MobiDB-lite"/>
    </source>
</evidence>
<evidence type="ECO:0000313" key="2">
    <source>
        <dbReference type="EMBL" id="AQP48557.1"/>
    </source>
</evidence>
<accession>A0A1Q2CR20</accession>
<name>A0A1Q2CR20_9ACTN</name>
<dbReference type="AlphaFoldDB" id="A0A1Q2CR20"/>
<protein>
    <submittedName>
        <fullName evidence="2">Uncharacterized protein</fullName>
    </submittedName>
</protein>
<reference evidence="3" key="1">
    <citation type="submission" date="2017-02" db="EMBL/GenBank/DDBJ databases">
        <title>Tessaracoccus aquaemaris sp. nov., isolated from the intestine of a Korean rockfish, Sebastes schlegelii, in a marine aquaculture pond.</title>
        <authorList>
            <person name="Tak E.J."/>
            <person name="Bae J.-W."/>
        </authorList>
    </citation>
    <scope>NUCLEOTIDE SEQUENCE [LARGE SCALE GENOMIC DNA]</scope>
    <source>
        <strain evidence="3">NSG39</strain>
    </source>
</reference>